<proteinExistence type="predicted"/>
<organism evidence="1 2">
    <name type="scientific">Thomasclavelia cocleata</name>
    <dbReference type="NCBI Taxonomy" id="69824"/>
    <lineage>
        <taxon>Bacteria</taxon>
        <taxon>Bacillati</taxon>
        <taxon>Bacillota</taxon>
        <taxon>Erysipelotrichia</taxon>
        <taxon>Erysipelotrichales</taxon>
        <taxon>Coprobacillaceae</taxon>
        <taxon>Thomasclavelia</taxon>
    </lineage>
</organism>
<reference evidence="2" key="1">
    <citation type="submission" date="2016-10" db="EMBL/GenBank/DDBJ databases">
        <authorList>
            <person name="Varghese N."/>
            <person name="Submissions S."/>
        </authorList>
    </citation>
    <scope>NUCLEOTIDE SEQUENCE [LARGE SCALE GENOMIC DNA]</scope>
    <source>
        <strain evidence="2">DSM 1551</strain>
    </source>
</reference>
<name>A0A1I0CJM8_9FIRM</name>
<evidence type="ECO:0000313" key="1">
    <source>
        <dbReference type="EMBL" id="SET19622.1"/>
    </source>
</evidence>
<dbReference type="Proteomes" id="UP000198558">
    <property type="component" value="Unassembled WGS sequence"/>
</dbReference>
<dbReference type="GeneID" id="78287533"/>
<sequence length="331" mass="38079">MIRLRKNLILILKLQLPVCLKNLISVNQDIMTSGLDVKEGGIFVDQIFDFSEIEKSEETIRKTWSEFRDALAKGMFTFDEVEKAKGYTFLKVYDDLFHQHSGIDHKTIKIKDLEGLSVGRGTILGEKEIPDYERFIPKKEFIKKDNRFSPPGVEWLYLALGNESDIHECSQAECRSEEGNRFGFCHFSFNDSFLELKLVDLTIADDISYEELNSRLEEYEQEQVKKGIKAAKALGFIPRHSVNVDEFKRLFTEWGVYTHTKLLSEQIFEPLSDTDNKALMYAPFQTMAQYYISLGYSGIIYGSTVSTVGRNIVLFDKNVAYPIGTIEDYTI</sequence>
<protein>
    <submittedName>
        <fullName evidence="1">RES domain-containing protein</fullName>
    </submittedName>
</protein>
<dbReference type="AlphaFoldDB" id="A0A1I0CJM8"/>
<evidence type="ECO:0000313" key="2">
    <source>
        <dbReference type="Proteomes" id="UP000198558"/>
    </source>
</evidence>
<dbReference type="RefSeq" id="WP_218139411.1">
    <property type="nucleotide sequence ID" value="NZ_CAOTJC010000004.1"/>
</dbReference>
<dbReference type="EMBL" id="FOIN01000003">
    <property type="protein sequence ID" value="SET19622.1"/>
    <property type="molecule type" value="Genomic_DNA"/>
</dbReference>
<keyword evidence="2" id="KW-1185">Reference proteome</keyword>
<accession>A0A1I0CJM8</accession>
<gene>
    <name evidence="1" type="ORF">SAMN04489758_10377</name>
</gene>